<evidence type="ECO:0000259" key="6">
    <source>
        <dbReference type="PROSITE" id="PS01124"/>
    </source>
</evidence>
<evidence type="ECO:0000256" key="3">
    <source>
        <dbReference type="ARBA" id="ARBA00023163"/>
    </source>
</evidence>
<dbReference type="InterPro" id="IPR014710">
    <property type="entry name" value="RmlC-like_jellyroll"/>
</dbReference>
<dbReference type="EMBL" id="CYZE01000015">
    <property type="protein sequence ID" value="CUO96532.1"/>
    <property type="molecule type" value="Genomic_DNA"/>
</dbReference>
<dbReference type="PANTHER" id="PTHR43280:SF2">
    <property type="entry name" value="HTH-TYPE TRANSCRIPTIONAL REGULATOR EXSA"/>
    <property type="match status" value="1"/>
</dbReference>
<keyword evidence="3" id="KW-0804">Transcription</keyword>
<keyword evidence="4" id="KW-0175">Coiled coil</keyword>
<dbReference type="PROSITE" id="PS01124">
    <property type="entry name" value="HTH_ARAC_FAMILY_2"/>
    <property type="match status" value="1"/>
</dbReference>
<proteinExistence type="predicted"/>
<dbReference type="SUPFAM" id="SSF51182">
    <property type="entry name" value="RmlC-like cupins"/>
    <property type="match status" value="1"/>
</dbReference>
<evidence type="ECO:0000256" key="2">
    <source>
        <dbReference type="ARBA" id="ARBA00023125"/>
    </source>
</evidence>
<feature type="region of interest" description="Disordered" evidence="5">
    <location>
        <begin position="274"/>
        <end position="294"/>
    </location>
</feature>
<organism evidence="7 8">
    <name type="scientific">Hungatella hathewayi</name>
    <dbReference type="NCBI Taxonomy" id="154046"/>
    <lineage>
        <taxon>Bacteria</taxon>
        <taxon>Bacillati</taxon>
        <taxon>Bacillota</taxon>
        <taxon>Clostridia</taxon>
        <taxon>Lachnospirales</taxon>
        <taxon>Lachnospiraceae</taxon>
        <taxon>Hungatella</taxon>
    </lineage>
</organism>
<keyword evidence="1" id="KW-0805">Transcription regulation</keyword>
<evidence type="ECO:0000256" key="5">
    <source>
        <dbReference type="SAM" id="MobiDB-lite"/>
    </source>
</evidence>
<accession>A0A174JA21</accession>
<dbReference type="InterPro" id="IPR003313">
    <property type="entry name" value="AraC-bd"/>
</dbReference>
<dbReference type="Gene3D" id="2.60.120.10">
    <property type="entry name" value="Jelly Rolls"/>
    <property type="match status" value="1"/>
</dbReference>
<feature type="coiled-coil region" evidence="4">
    <location>
        <begin position="107"/>
        <end position="134"/>
    </location>
</feature>
<dbReference type="InterPro" id="IPR020449">
    <property type="entry name" value="Tscrpt_reg_AraC-type_HTH"/>
</dbReference>
<dbReference type="PANTHER" id="PTHR43280">
    <property type="entry name" value="ARAC-FAMILY TRANSCRIPTIONAL REGULATOR"/>
    <property type="match status" value="1"/>
</dbReference>
<dbReference type="Proteomes" id="UP000095651">
    <property type="component" value="Unassembled WGS sequence"/>
</dbReference>
<dbReference type="SUPFAM" id="SSF46689">
    <property type="entry name" value="Homeodomain-like"/>
    <property type="match status" value="2"/>
</dbReference>
<dbReference type="Pfam" id="PF02311">
    <property type="entry name" value="AraC_binding"/>
    <property type="match status" value="1"/>
</dbReference>
<feature type="domain" description="HTH araC/xylS-type" evidence="6">
    <location>
        <begin position="181"/>
        <end position="279"/>
    </location>
</feature>
<dbReference type="AlphaFoldDB" id="A0A174JA21"/>
<name>A0A174JA21_9FIRM</name>
<gene>
    <name evidence="7" type="primary">melR_7</name>
    <name evidence="7" type="ORF">ERS852407_04550</name>
</gene>
<dbReference type="SMART" id="SM00342">
    <property type="entry name" value="HTH_ARAC"/>
    <property type="match status" value="1"/>
</dbReference>
<dbReference type="Pfam" id="PF12833">
    <property type="entry name" value="HTH_18"/>
    <property type="match status" value="1"/>
</dbReference>
<evidence type="ECO:0000313" key="8">
    <source>
        <dbReference type="Proteomes" id="UP000095651"/>
    </source>
</evidence>
<dbReference type="GO" id="GO:0003700">
    <property type="term" value="F:DNA-binding transcription factor activity"/>
    <property type="evidence" value="ECO:0007669"/>
    <property type="project" value="InterPro"/>
</dbReference>
<dbReference type="InterPro" id="IPR011051">
    <property type="entry name" value="RmlC_Cupin_sf"/>
</dbReference>
<evidence type="ECO:0000313" key="7">
    <source>
        <dbReference type="EMBL" id="CUO96532.1"/>
    </source>
</evidence>
<dbReference type="GO" id="GO:0043565">
    <property type="term" value="F:sequence-specific DNA binding"/>
    <property type="evidence" value="ECO:0007669"/>
    <property type="project" value="InterPro"/>
</dbReference>
<reference evidence="7 8" key="1">
    <citation type="submission" date="2015-09" db="EMBL/GenBank/DDBJ databases">
        <authorList>
            <consortium name="Pathogen Informatics"/>
        </authorList>
    </citation>
    <scope>NUCLEOTIDE SEQUENCE [LARGE SCALE GENOMIC DNA]</scope>
    <source>
        <strain evidence="7 8">2789STDY5608850</strain>
    </source>
</reference>
<dbReference type="InterPro" id="IPR018060">
    <property type="entry name" value="HTH_AraC"/>
</dbReference>
<dbReference type="InterPro" id="IPR009057">
    <property type="entry name" value="Homeodomain-like_sf"/>
</dbReference>
<dbReference type="Gene3D" id="1.10.10.60">
    <property type="entry name" value="Homeodomain-like"/>
    <property type="match status" value="2"/>
</dbReference>
<keyword evidence="2" id="KW-0238">DNA-binding</keyword>
<evidence type="ECO:0000256" key="4">
    <source>
        <dbReference type="SAM" id="Coils"/>
    </source>
</evidence>
<evidence type="ECO:0000256" key="1">
    <source>
        <dbReference type="ARBA" id="ARBA00023015"/>
    </source>
</evidence>
<protein>
    <submittedName>
        <fullName evidence="7">AraC family transcriptional regulator</fullName>
    </submittedName>
</protein>
<dbReference type="PRINTS" id="PR00032">
    <property type="entry name" value="HTHARAC"/>
</dbReference>
<dbReference type="RefSeq" id="WP_055658624.1">
    <property type="nucleotide sequence ID" value="NZ_CABIXC010000015.1"/>
</dbReference>
<sequence length="308" mass="36152">MDLFYHETFVQSEQMPMQLRLHRGQINYMILEHWHRSIEIDYLLDCEADFYMNGKKKAVSAGSITLINSGDIHALEPREVPEDPGDEIHGISMFISYEFLKKICPEIDQITFELEGEEERLNELKGIFDDLIRLELSPAEEYGYLKKNALLHQLMYLILTYFKGPKNSSAVKSQKYIDRLRVVLDYVEENYQEPLTLQGVADHFNVSMEYLARILKKYTGNTFKTHLNQVRVSKAFRDLLETDYSILEIAMRNGFPDTRSFINVFRDTYGMTPSQYRKKNPRRETVKETVSAEYPPHIRVVEPQKDND</sequence>